<dbReference type="AlphaFoldDB" id="A0A9Q3BP95"/>
<name>A0A9Q3BP95_9BASI</name>
<comment type="caution">
    <text evidence="1">The sequence shown here is derived from an EMBL/GenBank/DDBJ whole genome shotgun (WGS) entry which is preliminary data.</text>
</comment>
<evidence type="ECO:0000313" key="1">
    <source>
        <dbReference type="EMBL" id="MBW0468658.1"/>
    </source>
</evidence>
<dbReference type="Proteomes" id="UP000765509">
    <property type="component" value="Unassembled WGS sequence"/>
</dbReference>
<keyword evidence="2" id="KW-1185">Reference proteome</keyword>
<dbReference type="EMBL" id="AVOT02001936">
    <property type="protein sequence ID" value="MBW0468658.1"/>
    <property type="molecule type" value="Genomic_DNA"/>
</dbReference>
<protein>
    <submittedName>
        <fullName evidence="1">Uncharacterized protein</fullName>
    </submittedName>
</protein>
<organism evidence="1 2">
    <name type="scientific">Austropuccinia psidii MF-1</name>
    <dbReference type="NCBI Taxonomy" id="1389203"/>
    <lineage>
        <taxon>Eukaryota</taxon>
        <taxon>Fungi</taxon>
        <taxon>Dikarya</taxon>
        <taxon>Basidiomycota</taxon>
        <taxon>Pucciniomycotina</taxon>
        <taxon>Pucciniomycetes</taxon>
        <taxon>Pucciniales</taxon>
        <taxon>Sphaerophragmiaceae</taxon>
        <taxon>Austropuccinia</taxon>
    </lineage>
</organism>
<reference evidence="1" key="1">
    <citation type="submission" date="2021-03" db="EMBL/GenBank/DDBJ databases">
        <title>Draft genome sequence of rust myrtle Austropuccinia psidii MF-1, a brazilian biotype.</title>
        <authorList>
            <person name="Quecine M.C."/>
            <person name="Pachon D.M.R."/>
            <person name="Bonatelli M.L."/>
            <person name="Correr F.H."/>
            <person name="Franceschini L.M."/>
            <person name="Leite T.F."/>
            <person name="Margarido G.R.A."/>
            <person name="Almeida C.A."/>
            <person name="Ferrarezi J.A."/>
            <person name="Labate C.A."/>
        </authorList>
    </citation>
    <scope>NUCLEOTIDE SEQUENCE</scope>
    <source>
        <strain evidence="1">MF-1</strain>
    </source>
</reference>
<sequence length="147" mass="16985">MEDSFAYSKDKLDKSNATPDFQEGDLVLLSTTNFNKFKACRKLKKFVSGCFFIEALNEANSVEVELSEELSNHKPVFPVLKGQKICTKKVGEYLLRYSGPSCRDEWFTEKDITEATKPLMRGLEVLSYTQNTQKYLLIYNQTIILWF</sequence>
<gene>
    <name evidence="1" type="ORF">O181_008373</name>
</gene>
<evidence type="ECO:0000313" key="2">
    <source>
        <dbReference type="Proteomes" id="UP000765509"/>
    </source>
</evidence>
<proteinExistence type="predicted"/>
<accession>A0A9Q3BP95</accession>
<dbReference type="OrthoDB" id="3064439at2759"/>